<dbReference type="AlphaFoldDB" id="A0A9W7DDF3"/>
<gene>
    <name evidence="1" type="ORF">Amon01_000104000</name>
</gene>
<dbReference type="SUPFAM" id="SSF52047">
    <property type="entry name" value="RNI-like"/>
    <property type="match status" value="1"/>
</dbReference>
<organism evidence="1 2">
    <name type="scientific">Ambrosiozyma monospora</name>
    <name type="common">Yeast</name>
    <name type="synonym">Endomycopsis monosporus</name>
    <dbReference type="NCBI Taxonomy" id="43982"/>
    <lineage>
        <taxon>Eukaryota</taxon>
        <taxon>Fungi</taxon>
        <taxon>Dikarya</taxon>
        <taxon>Ascomycota</taxon>
        <taxon>Saccharomycotina</taxon>
        <taxon>Pichiomycetes</taxon>
        <taxon>Pichiales</taxon>
        <taxon>Pichiaceae</taxon>
        <taxon>Ambrosiozyma</taxon>
    </lineage>
</organism>
<dbReference type="Proteomes" id="UP001165063">
    <property type="component" value="Unassembled WGS sequence"/>
</dbReference>
<evidence type="ECO:0000313" key="1">
    <source>
        <dbReference type="EMBL" id="GMG20190.1"/>
    </source>
</evidence>
<name>A0A9W7DDF3_AMBMO</name>
<keyword evidence="2" id="KW-1185">Reference proteome</keyword>
<comment type="caution">
    <text evidence="1">The sequence shown here is derived from an EMBL/GenBank/DDBJ whole genome shotgun (WGS) entry which is preliminary data.</text>
</comment>
<accession>A0A9W7DDF3</accession>
<dbReference type="EMBL" id="BSXU01000306">
    <property type="protein sequence ID" value="GMG20190.1"/>
    <property type="molecule type" value="Genomic_DNA"/>
</dbReference>
<dbReference type="InterPro" id="IPR032675">
    <property type="entry name" value="LRR_dom_sf"/>
</dbReference>
<proteinExistence type="predicted"/>
<reference evidence="1" key="1">
    <citation type="submission" date="2023-04" db="EMBL/GenBank/DDBJ databases">
        <title>Ambrosiozyma monospora NBRC 1965.</title>
        <authorList>
            <person name="Ichikawa N."/>
            <person name="Sato H."/>
            <person name="Tonouchi N."/>
        </authorList>
    </citation>
    <scope>NUCLEOTIDE SEQUENCE</scope>
    <source>
        <strain evidence="1">NBRC 1965</strain>
    </source>
</reference>
<sequence>MNKAKIDFSALKRRREQIAKFKAIITDIPTELGFLIWKFVVIENLTFSDIIQLVKDDSPLNTLIFEILTQNCLVFDMDHHKKIVATLENIPGYLSIHSGAIAQLRRVMEKNSLRFCEVRSRGRIYKELQDFDVPTVFDKSTQHLIDLSEVVNIDILEPNFDLSMWMALKRAHRIHKTSFIFNTLNDRELADWEQWLPELTNLKELNVRFQVAIVQRNLKRILKALASLKSLEKLEINIFASLRDLGGMKTTNELKEFAASAKKKFTTTFIYNAHYSAADPKPEQTIIPLADPLKKLISIMEIRVTKFSTTKFDFLGKYTELEEIRVGVSELNESSNRLKVRRMKSLNGIPFSFPKLKILHLYGFAVSQKLFRSFPDSLTYLLMRDCVPTDVKSNNYGKLKFPTGLRTFRLEISNEGVNKFPIIENTKDLTSMRTVEIFSYTGNYIDNATRSLPLSFLKSLPETLQTFDFNTDGDESDYNWNSLTFAPLKNVQRLIFYSAYVTRRACVIPKWNLNTVPNKLTYLKLRIVVKNYIGTLNTPDLRELYIDLGDTNEDFVPCANRIISGLNNLQFLTLETTVKHFKRKILDLRMFNFNQLTDLTLKLVDIDFPLVSIRIPDLPINFTKLQLDFVDNESNFIDAQLGRIQYSGPIDHILKIITTKMSARVRNCQISACKGEPISLVQE</sequence>
<evidence type="ECO:0000313" key="2">
    <source>
        <dbReference type="Proteomes" id="UP001165063"/>
    </source>
</evidence>
<dbReference type="Gene3D" id="3.80.10.10">
    <property type="entry name" value="Ribonuclease Inhibitor"/>
    <property type="match status" value="1"/>
</dbReference>
<protein>
    <submittedName>
        <fullName evidence="1">Unnamed protein product</fullName>
    </submittedName>
</protein>